<dbReference type="VEuPathDB" id="TriTrypDB:ECC02_007044"/>
<dbReference type="VEuPathDB" id="TriTrypDB:C3747_121g17"/>
<dbReference type="AlphaFoldDB" id="A0A2V2WCL4"/>
<name>A0A2V2WCL4_TRYCR</name>
<accession>A0A2V2WCL4</accession>
<dbReference type="VEuPathDB" id="TriTrypDB:C4B63_9g513"/>
<dbReference type="VEuPathDB" id="TriTrypDB:TCSYLVIO_004066"/>
<organism evidence="1 2">
    <name type="scientific">Trypanosoma cruzi</name>
    <dbReference type="NCBI Taxonomy" id="5693"/>
    <lineage>
        <taxon>Eukaryota</taxon>
        <taxon>Discoba</taxon>
        <taxon>Euglenozoa</taxon>
        <taxon>Kinetoplastea</taxon>
        <taxon>Metakinetoplastina</taxon>
        <taxon>Trypanosomatida</taxon>
        <taxon>Trypanosomatidae</taxon>
        <taxon>Trypanosoma</taxon>
        <taxon>Schizotrypanum</taxon>
    </lineage>
</organism>
<sequence length="155" mass="18308">MALRLTLLALGSRAKGYENRVMVYAHRRHRSWYQPPKLPHARSPLANKPPEEYGNTWDPRSGVDWYYRMRHRGAYRHWPWARWSDDPVRHHRETPFNRTFSHNSHGSNDGVPLWNYYAEVGRSTTHRATSRCIIWRLSSTSTRGKCGLEVILNVI</sequence>
<comment type="caution">
    <text evidence="1">The sequence shown here is derived from an EMBL/GenBank/DDBJ whole genome shotgun (WGS) entry which is preliminary data.</text>
</comment>
<protein>
    <submittedName>
        <fullName evidence="1">Uncharacterized protein</fullName>
    </submittedName>
</protein>
<dbReference type="VEuPathDB" id="TriTrypDB:Tc_MARK_2812"/>
<dbReference type="VEuPathDB" id="TriTrypDB:TcYC6_0051590"/>
<dbReference type="Proteomes" id="UP000246078">
    <property type="component" value="Unassembled WGS sequence"/>
</dbReference>
<dbReference type="VEuPathDB" id="TriTrypDB:TcBrA4_0102710"/>
<reference evidence="1 2" key="1">
    <citation type="journal article" date="2018" name="Microb. Genom.">
        <title>Expanding an expanded genome: long-read sequencing of Trypanosoma cruzi.</title>
        <authorList>
            <person name="Berna L."/>
            <person name="Rodriguez M."/>
            <person name="Chiribao M.L."/>
            <person name="Parodi-Talice A."/>
            <person name="Pita S."/>
            <person name="Rijo G."/>
            <person name="Alvarez-Valin F."/>
            <person name="Robello C."/>
        </authorList>
    </citation>
    <scope>NUCLEOTIDE SEQUENCE [LARGE SCALE GENOMIC DNA]</scope>
    <source>
        <strain evidence="1 2">TCC</strain>
    </source>
</reference>
<dbReference type="VEuPathDB" id="TriTrypDB:TcCLB.509269.10"/>
<dbReference type="EMBL" id="PRFC01000121">
    <property type="protein sequence ID" value="PWV05992.1"/>
    <property type="molecule type" value="Genomic_DNA"/>
</dbReference>
<proteinExistence type="predicted"/>
<dbReference type="VEuPathDB" id="TriTrypDB:BCY84_18243"/>
<dbReference type="VEuPathDB" id="TriTrypDB:TcG_08779"/>
<dbReference type="VEuPathDB" id="TriTrypDB:TCDM_06661"/>
<evidence type="ECO:0000313" key="2">
    <source>
        <dbReference type="Proteomes" id="UP000246078"/>
    </source>
</evidence>
<gene>
    <name evidence="1" type="ORF">C3747_121g17</name>
</gene>
<dbReference type="VEuPathDB" id="TriTrypDB:TcCL_ESM06546"/>
<dbReference type="VEuPathDB" id="TriTrypDB:TcCLB.507969.20"/>
<evidence type="ECO:0000313" key="1">
    <source>
        <dbReference type="EMBL" id="PWV05992.1"/>
    </source>
</evidence>